<dbReference type="InterPro" id="IPR036412">
    <property type="entry name" value="HAD-like_sf"/>
</dbReference>
<dbReference type="SFLD" id="SFLDG01132">
    <property type="entry name" value="C1.5.3:_5'-Nucleotidase_Like"/>
    <property type="match status" value="1"/>
</dbReference>
<dbReference type="NCBIfam" id="TIGR01993">
    <property type="entry name" value="Pyr-5-nucltdase"/>
    <property type="match status" value="1"/>
</dbReference>
<organism evidence="1 2">
    <name type="scientific">Flavisphingopyxis soli</name>
    <dbReference type="NCBI Taxonomy" id="2601267"/>
    <lineage>
        <taxon>Bacteria</taxon>
        <taxon>Pseudomonadati</taxon>
        <taxon>Pseudomonadota</taxon>
        <taxon>Alphaproteobacteria</taxon>
        <taxon>Sphingomonadales</taxon>
        <taxon>Sphingopyxidaceae</taxon>
        <taxon>Flavisphingopyxis</taxon>
    </lineage>
</organism>
<keyword evidence="2" id="KW-1185">Reference proteome</keyword>
<reference evidence="1 2" key="1">
    <citation type="submission" date="2019-08" db="EMBL/GenBank/DDBJ databases">
        <title>Sphingorhabdus soil sp. nov., isolated from arctic soil.</title>
        <authorList>
            <person name="Liu Y."/>
        </authorList>
    </citation>
    <scope>NUCLEOTIDE SEQUENCE [LARGE SCALE GENOMIC DNA]</scope>
    <source>
        <strain evidence="1 2">D-2Q-5-6</strain>
    </source>
</reference>
<dbReference type="PANTHER" id="PTHR12725:SF117">
    <property type="entry name" value="HALOACID DEHALOGENASE-LIKE HYDROLASE"/>
    <property type="match status" value="1"/>
</dbReference>
<gene>
    <name evidence="1" type="ORF">FSZ31_00760</name>
</gene>
<dbReference type="InterPro" id="IPR006439">
    <property type="entry name" value="HAD-SF_hydro_IA"/>
</dbReference>
<accession>A0A5C6UN26</accession>
<dbReference type="AlphaFoldDB" id="A0A5C6UN26"/>
<dbReference type="NCBIfam" id="TIGR01509">
    <property type="entry name" value="HAD-SF-IA-v3"/>
    <property type="match status" value="1"/>
</dbReference>
<dbReference type="Gene3D" id="3.40.50.1000">
    <property type="entry name" value="HAD superfamily/HAD-like"/>
    <property type="match status" value="1"/>
</dbReference>
<evidence type="ECO:0000313" key="2">
    <source>
        <dbReference type="Proteomes" id="UP000321129"/>
    </source>
</evidence>
<dbReference type="EMBL" id="VOPY01000001">
    <property type="protein sequence ID" value="TXC74369.1"/>
    <property type="molecule type" value="Genomic_DNA"/>
</dbReference>
<comment type="caution">
    <text evidence="1">The sequence shown here is derived from an EMBL/GenBank/DDBJ whole genome shotgun (WGS) entry which is preliminary data.</text>
</comment>
<dbReference type="InterPro" id="IPR023214">
    <property type="entry name" value="HAD_sf"/>
</dbReference>
<sequence length="235" mass="26166">MPRSLDHVDCWIFDLDNTLYHPCHRLFDQIDRRMEEFVARVTGCAPDQARAIQKAYFHEHGTTLAGLMRHHDVVAEDFLAFVHDIVLDELVPDAALTAALDALPGRRIVFTNADAPHAQRVLNRLGIADRFEAIHDIVACNHIPKPASEPYRQLCETYAIDPARAAMVEDMARNLAPAHALGMTTVWIDNGSEAGNRDHDPDFIDIHVDDLVPWLQGVGERLATGAIAKQESPAT</sequence>
<proteinExistence type="predicted"/>
<dbReference type="Pfam" id="PF00702">
    <property type="entry name" value="Hydrolase"/>
    <property type="match status" value="1"/>
</dbReference>
<dbReference type="OrthoDB" id="9803141at2"/>
<dbReference type="Gene3D" id="1.10.150.450">
    <property type="match status" value="1"/>
</dbReference>
<dbReference type="SFLD" id="SFLDG01129">
    <property type="entry name" value="C1.5:_HAD__Beta-PGM__Phosphata"/>
    <property type="match status" value="1"/>
</dbReference>
<dbReference type="RefSeq" id="WP_147122452.1">
    <property type="nucleotide sequence ID" value="NZ_VOPY01000001.1"/>
</dbReference>
<name>A0A5C6UN26_9SPHN</name>
<evidence type="ECO:0000313" key="1">
    <source>
        <dbReference type="EMBL" id="TXC74369.1"/>
    </source>
</evidence>
<dbReference type="PANTHER" id="PTHR12725">
    <property type="entry name" value="HALOACID DEHALOGENASE-LIKE HYDROLASE"/>
    <property type="match status" value="1"/>
</dbReference>
<dbReference type="InterPro" id="IPR010237">
    <property type="entry name" value="Pyr-5-nucltdase"/>
</dbReference>
<protein>
    <submittedName>
        <fullName evidence="1">Pyrimidine 5'-nucleotidase</fullName>
    </submittedName>
</protein>
<dbReference type="Proteomes" id="UP000321129">
    <property type="component" value="Unassembled WGS sequence"/>
</dbReference>
<dbReference type="SFLD" id="SFLDS00003">
    <property type="entry name" value="Haloacid_Dehalogenase"/>
    <property type="match status" value="1"/>
</dbReference>
<dbReference type="SUPFAM" id="SSF56784">
    <property type="entry name" value="HAD-like"/>
    <property type="match status" value="1"/>
</dbReference>